<name>A0A0F9J251_9ZZZZ</name>
<accession>A0A0F9J251</accession>
<proteinExistence type="predicted"/>
<dbReference type="EMBL" id="LAZR01017536">
    <property type="protein sequence ID" value="KKL99995.1"/>
    <property type="molecule type" value="Genomic_DNA"/>
</dbReference>
<protein>
    <submittedName>
        <fullName evidence="1">Uncharacterized protein</fullName>
    </submittedName>
</protein>
<sequence length="65" mass="7277">MSTRIYDGVNLCDCGNLFVANSKGICLPCHRAARQVVFSRRAEAREARRQAKIAQRIADKKARDA</sequence>
<dbReference type="AlphaFoldDB" id="A0A0F9J251"/>
<gene>
    <name evidence="1" type="ORF">LCGC14_1808840</name>
</gene>
<reference evidence="1" key="1">
    <citation type="journal article" date="2015" name="Nature">
        <title>Complex archaea that bridge the gap between prokaryotes and eukaryotes.</title>
        <authorList>
            <person name="Spang A."/>
            <person name="Saw J.H."/>
            <person name="Jorgensen S.L."/>
            <person name="Zaremba-Niedzwiedzka K."/>
            <person name="Martijn J."/>
            <person name="Lind A.E."/>
            <person name="van Eijk R."/>
            <person name="Schleper C."/>
            <person name="Guy L."/>
            <person name="Ettema T.J."/>
        </authorList>
    </citation>
    <scope>NUCLEOTIDE SEQUENCE</scope>
</reference>
<organism evidence="1">
    <name type="scientific">marine sediment metagenome</name>
    <dbReference type="NCBI Taxonomy" id="412755"/>
    <lineage>
        <taxon>unclassified sequences</taxon>
        <taxon>metagenomes</taxon>
        <taxon>ecological metagenomes</taxon>
    </lineage>
</organism>
<comment type="caution">
    <text evidence="1">The sequence shown here is derived from an EMBL/GenBank/DDBJ whole genome shotgun (WGS) entry which is preliminary data.</text>
</comment>
<evidence type="ECO:0000313" key="1">
    <source>
        <dbReference type="EMBL" id="KKL99995.1"/>
    </source>
</evidence>